<sequence>MRELREVEKLVLGTWRRRKGEREEEYGCNEIGHPSRWKLGGQLLRGWYAKKPFLDYCRDCYKTTTWLKAYSMSIFLVVHHSKWNIPEDVRSKVVLPPSFRAQVGRPRKKRFKSTGEHDNGKTRDCTICKNLVTIDKIVRMLSLVRLLHHAHP</sequence>
<protein>
    <submittedName>
        <fullName evidence="1">Uncharacterized protein</fullName>
    </submittedName>
</protein>
<comment type="caution">
    <text evidence="1">The sequence shown here is derived from an EMBL/GenBank/DDBJ whole genome shotgun (WGS) entry which is preliminary data.</text>
</comment>
<evidence type="ECO:0000313" key="1">
    <source>
        <dbReference type="EMBL" id="KAK2644761.1"/>
    </source>
</evidence>
<proteinExistence type="predicted"/>
<evidence type="ECO:0000313" key="2">
    <source>
        <dbReference type="Proteomes" id="UP001280121"/>
    </source>
</evidence>
<accession>A0AAD9WVJ9</accession>
<dbReference type="EMBL" id="JANJYI010000006">
    <property type="protein sequence ID" value="KAK2644761.1"/>
    <property type="molecule type" value="Genomic_DNA"/>
</dbReference>
<name>A0AAD9WVJ9_9ROSI</name>
<keyword evidence="2" id="KW-1185">Reference proteome</keyword>
<dbReference type="AlphaFoldDB" id="A0AAD9WVJ9"/>
<reference evidence="1" key="1">
    <citation type="journal article" date="2023" name="Plant J.">
        <title>Genome sequences and population genomics provide insights into the demographic history, inbreeding, and mutation load of two 'living fossil' tree species of Dipteronia.</title>
        <authorList>
            <person name="Feng Y."/>
            <person name="Comes H.P."/>
            <person name="Chen J."/>
            <person name="Zhu S."/>
            <person name="Lu R."/>
            <person name="Zhang X."/>
            <person name="Li P."/>
            <person name="Qiu J."/>
            <person name="Olsen K.M."/>
            <person name="Qiu Y."/>
        </authorList>
    </citation>
    <scope>NUCLEOTIDE SEQUENCE</scope>
    <source>
        <strain evidence="1">KIB01</strain>
    </source>
</reference>
<dbReference type="Proteomes" id="UP001280121">
    <property type="component" value="Unassembled WGS sequence"/>
</dbReference>
<gene>
    <name evidence="1" type="ORF">Ddye_019956</name>
</gene>
<organism evidence="1 2">
    <name type="scientific">Dipteronia dyeriana</name>
    <dbReference type="NCBI Taxonomy" id="168575"/>
    <lineage>
        <taxon>Eukaryota</taxon>
        <taxon>Viridiplantae</taxon>
        <taxon>Streptophyta</taxon>
        <taxon>Embryophyta</taxon>
        <taxon>Tracheophyta</taxon>
        <taxon>Spermatophyta</taxon>
        <taxon>Magnoliopsida</taxon>
        <taxon>eudicotyledons</taxon>
        <taxon>Gunneridae</taxon>
        <taxon>Pentapetalae</taxon>
        <taxon>rosids</taxon>
        <taxon>malvids</taxon>
        <taxon>Sapindales</taxon>
        <taxon>Sapindaceae</taxon>
        <taxon>Hippocastanoideae</taxon>
        <taxon>Acereae</taxon>
        <taxon>Dipteronia</taxon>
    </lineage>
</organism>